<reference evidence="5" key="5">
    <citation type="submission" date="2023-04" db="EMBL/GenBank/DDBJ databases">
        <title>Whole Genome Sequence of Multi-drug resistant Aeromonas caviae as a gut pathogen in newborn.</title>
        <authorList>
            <person name="Jadhav S.V."/>
            <person name="Saroj S.D."/>
            <person name="Saha U.B."/>
            <person name="Sen S."/>
            <person name="Kher A."/>
        </authorList>
    </citation>
    <scope>NUCLEOTIDE SEQUENCE</scope>
    <source>
        <strain evidence="5">SVJ23</strain>
    </source>
</reference>
<dbReference type="Proteomes" id="UP001218423">
    <property type="component" value="Chromosome"/>
</dbReference>
<evidence type="ECO:0000313" key="3">
    <source>
        <dbReference type="EMBL" id="QLI60214.1"/>
    </source>
</evidence>
<accession>A0A3G9IHM1</accession>
<evidence type="ECO:0000313" key="4">
    <source>
        <dbReference type="EMBL" id="QQA61921.1"/>
    </source>
</evidence>
<gene>
    <name evidence="3" type="ORF">C1C91_22155</name>
    <name evidence="4" type="ORF">JC965_05240</name>
    <name evidence="2" type="ORF">N5I20_04670</name>
    <name evidence="5" type="ORF">OJY61_17275</name>
    <name evidence="6" type="ORF">P5S46_10535</name>
</gene>
<reference evidence="6" key="4">
    <citation type="submission" date="2023-03" db="EMBL/GenBank/DDBJ databases">
        <title>Aeromonas caviae strain AC1520.</title>
        <authorList>
            <person name="Xie T."/>
            <person name="Zhang Q."/>
            <person name="Deng J."/>
            <person name="Li X."/>
        </authorList>
    </citation>
    <scope>NUCLEOTIDE SEQUENCE</scope>
    <source>
        <strain evidence="6">AC1520</strain>
    </source>
</reference>
<evidence type="ECO:0000256" key="1">
    <source>
        <dbReference type="SAM" id="MobiDB-lite"/>
    </source>
</evidence>
<name>A0A3G9IHM1_AERCA</name>
<evidence type="ECO:0000313" key="5">
    <source>
        <dbReference type="EMBL" id="UZC85576.2"/>
    </source>
</evidence>
<reference evidence="2" key="3">
    <citation type="submission" date="2022-09" db="EMBL/GenBank/DDBJ databases">
        <title>Intensive care unit water sources are persistently colonized with multi-drug resistant bacteria and are the site of extensive horizontal gene transfer of antibiotic resistance genes.</title>
        <authorList>
            <person name="Diorio-Toth L."/>
        </authorList>
    </citation>
    <scope>NUCLEOTIDE SEQUENCE</scope>
    <source>
        <strain evidence="2">GD03710</strain>
    </source>
</reference>
<evidence type="ECO:0000313" key="6">
    <source>
        <dbReference type="EMBL" id="WFF96128.1"/>
    </source>
</evidence>
<dbReference type="Proteomes" id="UP001163285">
    <property type="component" value="Chromosome"/>
</dbReference>
<organism evidence="2 7">
    <name type="scientific">Aeromonas caviae</name>
    <name type="common">Aeromonas punctata</name>
    <dbReference type="NCBI Taxonomy" id="648"/>
    <lineage>
        <taxon>Bacteria</taxon>
        <taxon>Pseudomonadati</taxon>
        <taxon>Pseudomonadota</taxon>
        <taxon>Gammaproteobacteria</taxon>
        <taxon>Aeromonadales</taxon>
        <taxon>Aeromonadaceae</taxon>
        <taxon>Aeromonas</taxon>
    </lineage>
</organism>
<protein>
    <submittedName>
        <fullName evidence="2">Uncharacterized protein</fullName>
    </submittedName>
</protein>
<dbReference type="RefSeq" id="WP_164882096.1">
    <property type="nucleotide sequence ID" value="NZ_AP019195.1"/>
</dbReference>
<feature type="region of interest" description="Disordered" evidence="1">
    <location>
        <begin position="34"/>
        <end position="57"/>
    </location>
</feature>
<dbReference type="EMBL" id="CP065937">
    <property type="protein sequence ID" value="QQA61921.1"/>
    <property type="molecule type" value="Genomic_DNA"/>
</dbReference>
<dbReference type="AlphaFoldDB" id="A0A3G9IHM1"/>
<reference evidence="3" key="1">
    <citation type="journal article" date="2019" name="J Environ">
        <title>Genetic characterization and potential molecular dissemination mechanism of tet (31) gene in Aeromonas caviae from an oxytetracycline wastewater treatment system.</title>
        <authorList>
            <person name="Shi Y."/>
            <person name="Tian Z."/>
            <person name="Leclercq S.O."/>
            <person name="Zhang H."/>
            <person name="Yang M."/>
            <person name="Zhang Y."/>
        </authorList>
    </citation>
    <scope>NUCLEOTIDE SEQUENCE</scope>
    <source>
        <strain evidence="3">T25-39</strain>
    </source>
</reference>
<dbReference type="Proteomes" id="UP001161704">
    <property type="component" value="Unassembled WGS sequence"/>
</dbReference>
<evidence type="ECO:0000313" key="2">
    <source>
        <dbReference type="EMBL" id="MDH1504353.1"/>
    </source>
</evidence>
<dbReference type="Proteomes" id="UP000266778">
    <property type="component" value="Chromosome"/>
</dbReference>
<sequence>MTSWVMWEIWWSRMWGGQEKARLRVDEEEVAHEPSRLPAELIAQRHPAGSCPPRPRG</sequence>
<reference evidence="4" key="2">
    <citation type="submission" date="2020-12" db="EMBL/GenBank/DDBJ databases">
        <title>GES Beta-lactamases isolated from hospital effluents in Brazil.</title>
        <authorList>
            <person name="Conte D."/>
            <person name="Mesa D."/>
            <person name="Palmeiro J.K."/>
            <person name="Dalla-Costa L.M."/>
        </authorList>
    </citation>
    <scope>NUCLEOTIDE SEQUENCE [LARGE SCALE GENOMIC DNA]</scope>
    <source>
        <strain evidence="4">Aero21</strain>
    </source>
</reference>
<dbReference type="EMBL" id="CP025706">
    <property type="protein sequence ID" value="QLI60214.1"/>
    <property type="molecule type" value="Genomic_DNA"/>
</dbReference>
<evidence type="ECO:0000313" key="7">
    <source>
        <dbReference type="Proteomes" id="UP001161704"/>
    </source>
</evidence>
<proteinExistence type="predicted"/>
<dbReference type="EMBL" id="CP110176">
    <property type="protein sequence ID" value="UZC85576.2"/>
    <property type="molecule type" value="Genomic_DNA"/>
</dbReference>
<dbReference type="EMBL" id="CP120942">
    <property type="protein sequence ID" value="WFF96128.1"/>
    <property type="molecule type" value="Genomic_DNA"/>
</dbReference>
<dbReference type="EMBL" id="JAOCIZ010000012">
    <property type="protein sequence ID" value="MDH1504353.1"/>
    <property type="molecule type" value="Genomic_DNA"/>
</dbReference>